<feature type="region of interest" description="Disordered" evidence="1">
    <location>
        <begin position="313"/>
        <end position="333"/>
    </location>
</feature>
<dbReference type="RefSeq" id="XP_040676245.1">
    <property type="nucleotide sequence ID" value="XM_040825688.1"/>
</dbReference>
<dbReference type="AlphaFoldDB" id="A0A0B2WNE6"/>
<feature type="compositionally biased region" description="Basic and acidic residues" evidence="1">
    <location>
        <begin position="187"/>
        <end position="204"/>
    </location>
</feature>
<name>A0A0B2WNE6_METAS</name>
<proteinExistence type="predicted"/>
<evidence type="ECO:0000256" key="1">
    <source>
        <dbReference type="SAM" id="MobiDB-lite"/>
    </source>
</evidence>
<reference evidence="2 3" key="1">
    <citation type="journal article" date="2014" name="Proc. Natl. Acad. Sci. U.S.A.">
        <title>Trajectory and genomic determinants of fungal-pathogen speciation and host adaptation.</title>
        <authorList>
            <person name="Hu X."/>
            <person name="Xiao G."/>
            <person name="Zheng P."/>
            <person name="Shang Y."/>
            <person name="Su Y."/>
            <person name="Zhang X."/>
            <person name="Liu X."/>
            <person name="Zhan S."/>
            <person name="St Leger R.J."/>
            <person name="Wang C."/>
        </authorList>
    </citation>
    <scope>NUCLEOTIDE SEQUENCE [LARGE SCALE GENOMIC DNA]</scope>
    <source>
        <strain evidence="2 3">ARSEF 1941</strain>
    </source>
</reference>
<feature type="region of interest" description="Disordered" evidence="1">
    <location>
        <begin position="238"/>
        <end position="258"/>
    </location>
</feature>
<protein>
    <submittedName>
        <fullName evidence="2">Uncharacterized protein</fullName>
    </submittedName>
</protein>
<feature type="compositionally biased region" description="Basic and acidic residues" evidence="1">
    <location>
        <begin position="245"/>
        <end position="255"/>
    </location>
</feature>
<feature type="region of interest" description="Disordered" evidence="1">
    <location>
        <begin position="167"/>
        <end position="208"/>
    </location>
</feature>
<dbReference type="HOGENOM" id="CLU_548702_0_0_1"/>
<keyword evidence="3" id="KW-1185">Reference proteome</keyword>
<feature type="compositionally biased region" description="Basic and acidic residues" evidence="1">
    <location>
        <begin position="345"/>
        <end position="365"/>
    </location>
</feature>
<evidence type="ECO:0000313" key="3">
    <source>
        <dbReference type="Proteomes" id="UP000030816"/>
    </source>
</evidence>
<dbReference type="GeneID" id="63741345"/>
<comment type="caution">
    <text evidence="2">The sequence shown here is derived from an EMBL/GenBank/DDBJ whole genome shotgun (WGS) entry which is preliminary data.</text>
</comment>
<gene>
    <name evidence="2" type="ORF">MAM_06890</name>
</gene>
<evidence type="ECO:0000313" key="2">
    <source>
        <dbReference type="EMBL" id="KHN95179.1"/>
    </source>
</evidence>
<dbReference type="Proteomes" id="UP000030816">
    <property type="component" value="Unassembled WGS sequence"/>
</dbReference>
<sequence>MLDVTDTRFWTSLFQAMRAGAIRLPISEGGWGVEGKNRGKDRAALEPQLTDCRKHNEKGCLAEDCRNQVDAQPDLDDAGQDVVELAEAERNALDIGAHQGRGGEFSGIALVYGQSLFEYLGHEHPAEQGNQPIVEVVVAGAGDLCSRRDGPDEAVSDADRRVVLAKEADDAPQQQGLAEGEGGIQQARDDDGEKGAEEGQERGSKQRVGRVLIWPGGLEAGGEVLGGKVVAQAAQVVDAQDGPEAEEKGRVEPQEQRAVPEAAGGLLAQGPPQGQVLDVRALGELLQQHEGQLGGGGGGGEGADGVEVRAEEEGARLDDVEEGRQAEVEADEGRGAERVAVLEADGGHDAQRADAHEGEADERGIGARRRQAAPETERGDLEAEEEGQDCLVVLRRVSGLRRSEEGDVQNGMLEKQGEVKVRGQLRPKRVVVCSLASGSGSGSNSNADSNSNCNGPRHEVHGSALELGWAGLGWAELDAGRWTLDAGRDWPGLELVD</sequence>
<organism evidence="2 3">
    <name type="scientific">Metarhizium album (strain ARSEF 1941)</name>
    <dbReference type="NCBI Taxonomy" id="1081103"/>
    <lineage>
        <taxon>Eukaryota</taxon>
        <taxon>Fungi</taxon>
        <taxon>Dikarya</taxon>
        <taxon>Ascomycota</taxon>
        <taxon>Pezizomycotina</taxon>
        <taxon>Sordariomycetes</taxon>
        <taxon>Hypocreomycetidae</taxon>
        <taxon>Hypocreales</taxon>
        <taxon>Clavicipitaceae</taxon>
        <taxon>Metarhizium</taxon>
    </lineage>
</organism>
<dbReference type="EMBL" id="AZHE01000025">
    <property type="protein sequence ID" value="KHN95179.1"/>
    <property type="molecule type" value="Genomic_DNA"/>
</dbReference>
<feature type="region of interest" description="Disordered" evidence="1">
    <location>
        <begin position="345"/>
        <end position="385"/>
    </location>
</feature>
<accession>A0A0B2WNE6</accession>